<proteinExistence type="predicted"/>
<dbReference type="InterPro" id="IPR010719">
    <property type="entry name" value="MnmM_MeTrfase"/>
</dbReference>
<sequence>MIIKNAVELSHEYLAKVIQPGDTVVDATVGNGHDTLFLAKSVGKNGCVYGFDIQKEAINNTEKKLASCDENEQVKLICKGHHELNAFISDSTEIKAAVFNLGYLPSGDKTIVTRPETTIQAVQSIQERLHKHGLIVLVVYPGHPEGKIEADAVLDYVKHLDQKQWRVLKYEMFNQINNPPFLIVIEGVLIEGV</sequence>
<accession>A0ABW2PWR3</accession>
<dbReference type="EMBL" id="JBHTCO010000014">
    <property type="protein sequence ID" value="MFC7393569.1"/>
    <property type="molecule type" value="Genomic_DNA"/>
</dbReference>
<dbReference type="GO" id="GO:0032259">
    <property type="term" value="P:methylation"/>
    <property type="evidence" value="ECO:0007669"/>
    <property type="project" value="UniProtKB-KW"/>
</dbReference>
<reference evidence="2" key="1">
    <citation type="journal article" date="2019" name="Int. J. Syst. Evol. Microbiol.">
        <title>The Global Catalogue of Microorganisms (GCM) 10K type strain sequencing project: providing services to taxonomists for standard genome sequencing and annotation.</title>
        <authorList>
            <consortium name="The Broad Institute Genomics Platform"/>
            <consortium name="The Broad Institute Genome Sequencing Center for Infectious Disease"/>
            <person name="Wu L."/>
            <person name="Ma J."/>
        </authorList>
    </citation>
    <scope>NUCLEOTIDE SEQUENCE [LARGE SCALE GENOMIC DNA]</scope>
    <source>
        <strain evidence="2">CGMCC 1.16305</strain>
    </source>
</reference>
<evidence type="ECO:0000313" key="2">
    <source>
        <dbReference type="Proteomes" id="UP001596505"/>
    </source>
</evidence>
<gene>
    <name evidence="1" type="ORF">ACFQRG_11450</name>
</gene>
<dbReference type="Proteomes" id="UP001596505">
    <property type="component" value="Unassembled WGS sequence"/>
</dbReference>
<keyword evidence="2" id="KW-1185">Reference proteome</keyword>
<dbReference type="Pfam" id="PF06962">
    <property type="entry name" value="rRNA_methylase"/>
    <property type="match status" value="1"/>
</dbReference>
<dbReference type="SUPFAM" id="SSF53335">
    <property type="entry name" value="S-adenosyl-L-methionine-dependent methyltransferases"/>
    <property type="match status" value="1"/>
</dbReference>
<name>A0ABW2PWR3_9BACL</name>
<dbReference type="RefSeq" id="WP_380966081.1">
    <property type="nucleotide sequence ID" value="NZ_JBHTCO010000014.1"/>
</dbReference>
<comment type="caution">
    <text evidence="1">The sequence shown here is derived from an EMBL/GenBank/DDBJ whole genome shotgun (WGS) entry which is preliminary data.</text>
</comment>
<keyword evidence="1" id="KW-0808">Transferase</keyword>
<dbReference type="InterPro" id="IPR029063">
    <property type="entry name" value="SAM-dependent_MTases_sf"/>
</dbReference>
<organism evidence="1 2">
    <name type="scientific">Scopulibacillus cellulosilyticus</name>
    <dbReference type="NCBI Taxonomy" id="2665665"/>
    <lineage>
        <taxon>Bacteria</taxon>
        <taxon>Bacillati</taxon>
        <taxon>Bacillota</taxon>
        <taxon>Bacilli</taxon>
        <taxon>Bacillales</taxon>
        <taxon>Sporolactobacillaceae</taxon>
        <taxon>Scopulibacillus</taxon>
    </lineage>
</organism>
<dbReference type="PANTHER" id="PTHR35276">
    <property type="entry name" value="S-ADENOSYL-L-METHIONINE-DEPENDENT METHYLTRANSFERASES SUPERFAMILY PROTEIN"/>
    <property type="match status" value="1"/>
</dbReference>
<protein>
    <submittedName>
        <fullName evidence="1">Class I SAM-dependent methyltransferase</fullName>
    </submittedName>
</protein>
<dbReference type="PANTHER" id="PTHR35276:SF1">
    <property type="entry name" value="TRNA (MNM(5)S(2)U34)-METHYLTRANSFERASE, CHLOROPLASTIC"/>
    <property type="match status" value="1"/>
</dbReference>
<dbReference type="Gene3D" id="3.40.50.150">
    <property type="entry name" value="Vaccinia Virus protein VP39"/>
    <property type="match status" value="1"/>
</dbReference>
<evidence type="ECO:0000313" key="1">
    <source>
        <dbReference type="EMBL" id="MFC7393569.1"/>
    </source>
</evidence>
<keyword evidence="1" id="KW-0489">Methyltransferase</keyword>
<dbReference type="GO" id="GO:0008168">
    <property type="term" value="F:methyltransferase activity"/>
    <property type="evidence" value="ECO:0007669"/>
    <property type="project" value="UniProtKB-KW"/>
</dbReference>